<gene>
    <name evidence="1" type="ORF">AB7A72_10615</name>
</gene>
<dbReference type="InterPro" id="IPR056919">
    <property type="entry name" value="Phage_TAC_18"/>
</dbReference>
<sequence length="109" mass="12397">MEDDAEIYYPPLAPELGYLVEYLRRLDFIEPGAAGPVRLSFTEIRSWALLSGVQLKPWEVDLLRQMSTEFVSEVNAAENPQRPAPWMPVDALQEKQAIARRIKDVLRGG</sequence>
<dbReference type="RefSeq" id="WP_369459901.1">
    <property type="nucleotide sequence ID" value="NZ_JBGBDC010000004.1"/>
</dbReference>
<evidence type="ECO:0000313" key="1">
    <source>
        <dbReference type="EMBL" id="MEY2251458.1"/>
    </source>
</evidence>
<dbReference type="Pfam" id="PF23812">
    <property type="entry name" value="Phage_TAC_18"/>
    <property type="match status" value="1"/>
</dbReference>
<organism evidence="1 2">
    <name type="scientific">Comamonas sediminis</name>
    <dbReference type="NCBI Taxonomy" id="1783360"/>
    <lineage>
        <taxon>Bacteria</taxon>
        <taxon>Pseudomonadati</taxon>
        <taxon>Pseudomonadota</taxon>
        <taxon>Betaproteobacteria</taxon>
        <taxon>Burkholderiales</taxon>
        <taxon>Comamonadaceae</taxon>
        <taxon>Comamonas</taxon>
    </lineage>
</organism>
<name>A0ABV4B474_9BURK</name>
<proteinExistence type="predicted"/>
<comment type="caution">
    <text evidence="1">The sequence shown here is derived from an EMBL/GenBank/DDBJ whole genome shotgun (WGS) entry which is preliminary data.</text>
</comment>
<accession>A0ABV4B474</accession>
<dbReference type="Proteomes" id="UP001562178">
    <property type="component" value="Unassembled WGS sequence"/>
</dbReference>
<evidence type="ECO:0000313" key="2">
    <source>
        <dbReference type="Proteomes" id="UP001562178"/>
    </source>
</evidence>
<reference evidence="1 2" key="1">
    <citation type="journal article" date="2016" name="Int. J. Syst. Evol. Microbiol.">
        <title>Description of Comamonas sediminis sp. nov., isolated from lagoon sediments.</title>
        <authorList>
            <person name="Subhash Y."/>
            <person name="Bang J.J."/>
            <person name="You T.H."/>
            <person name="Lee S.S."/>
        </authorList>
    </citation>
    <scope>NUCLEOTIDE SEQUENCE [LARGE SCALE GENOMIC DNA]</scope>
    <source>
        <strain evidence="1 2">JCM 31169</strain>
    </source>
</reference>
<keyword evidence="2" id="KW-1185">Reference proteome</keyword>
<protein>
    <submittedName>
        <fullName evidence="1">Uncharacterized protein</fullName>
    </submittedName>
</protein>
<dbReference type="EMBL" id="JBGBDC010000004">
    <property type="protein sequence ID" value="MEY2251458.1"/>
    <property type="molecule type" value="Genomic_DNA"/>
</dbReference>